<evidence type="ECO:0000313" key="3">
    <source>
        <dbReference type="EMBL" id="EEP68560.1"/>
    </source>
</evidence>
<feature type="region of interest" description="Disordered" evidence="1">
    <location>
        <begin position="70"/>
        <end position="113"/>
    </location>
</feature>
<dbReference type="Proteomes" id="UP000003009">
    <property type="component" value="Unassembled WGS sequence"/>
</dbReference>
<feature type="transmembrane region" description="Helical" evidence="2">
    <location>
        <begin position="7"/>
        <end position="40"/>
    </location>
</feature>
<evidence type="ECO:0000313" key="4">
    <source>
        <dbReference type="Proteomes" id="UP000003009"/>
    </source>
</evidence>
<protein>
    <recommendedName>
        <fullName evidence="5">Oleosin</fullName>
    </recommendedName>
</protein>
<keyword evidence="4" id="KW-1185">Reference proteome</keyword>
<comment type="caution">
    <text evidence="3">The sequence shown here is derived from an EMBL/GenBank/DDBJ whole genome shotgun (WGS) entry which is preliminary data.</text>
</comment>
<evidence type="ECO:0008006" key="5">
    <source>
        <dbReference type="Google" id="ProtNLM"/>
    </source>
</evidence>
<keyword evidence="2" id="KW-0472">Membrane</keyword>
<sequence>MGTFFRAIIAFLKAVVLGLAALFMVSLGLCAVLVVGAGAANAMGTGAGLVGGFFALLFMILVFINGFKASKRTSRASQRALRPSDKKPVPPHYYRDRAQRRKQREQENNDNAN</sequence>
<keyword evidence="2" id="KW-1133">Transmembrane helix</keyword>
<dbReference type="RefSeq" id="WP_003793857.1">
    <property type="nucleotide sequence ID" value="NZ_GG665871.1"/>
</dbReference>
<evidence type="ECO:0000256" key="2">
    <source>
        <dbReference type="SAM" id="Phobius"/>
    </source>
</evidence>
<proteinExistence type="predicted"/>
<feature type="compositionally biased region" description="Basic and acidic residues" evidence="1">
    <location>
        <begin position="82"/>
        <end position="97"/>
    </location>
</feature>
<feature type="transmembrane region" description="Helical" evidence="2">
    <location>
        <begin position="46"/>
        <end position="67"/>
    </location>
</feature>
<name>C4GHX2_9NEIS</name>
<dbReference type="GeneID" id="84907144"/>
<dbReference type="HOGENOM" id="CLU_2154971_0_0_4"/>
<dbReference type="AlphaFoldDB" id="C4GHX2"/>
<organism evidence="3 4">
    <name type="scientific">Kingella oralis ATCC 51147</name>
    <dbReference type="NCBI Taxonomy" id="629741"/>
    <lineage>
        <taxon>Bacteria</taxon>
        <taxon>Pseudomonadati</taxon>
        <taxon>Pseudomonadota</taxon>
        <taxon>Betaproteobacteria</taxon>
        <taxon>Neisseriales</taxon>
        <taxon>Neisseriaceae</taxon>
        <taxon>Kingella</taxon>
    </lineage>
</organism>
<dbReference type="STRING" id="629741.GCWU000324_00460"/>
<keyword evidence="2" id="KW-0812">Transmembrane</keyword>
<reference evidence="3" key="1">
    <citation type="submission" date="2009-04" db="EMBL/GenBank/DDBJ databases">
        <authorList>
            <person name="Weinstock G."/>
            <person name="Sodergren E."/>
            <person name="Clifton S."/>
            <person name="Fulton L."/>
            <person name="Fulton B."/>
            <person name="Courtney L."/>
            <person name="Fronick C."/>
            <person name="Harrison M."/>
            <person name="Strong C."/>
            <person name="Farmer C."/>
            <person name="Delahaunty K."/>
            <person name="Markovic C."/>
            <person name="Hall O."/>
            <person name="Minx P."/>
            <person name="Tomlinson C."/>
            <person name="Mitreva M."/>
            <person name="Nelson J."/>
            <person name="Hou S."/>
            <person name="Wollam A."/>
            <person name="Pepin K.H."/>
            <person name="Johnson M."/>
            <person name="Bhonagiri V."/>
            <person name="Nash W.E."/>
            <person name="Warren W."/>
            <person name="Chinwalla A."/>
            <person name="Mardis E.R."/>
            <person name="Wilson R.K."/>
        </authorList>
    </citation>
    <scope>NUCLEOTIDE SEQUENCE [LARGE SCALE GENOMIC DNA]</scope>
    <source>
        <strain evidence="3">ATCC 51147</strain>
    </source>
</reference>
<evidence type="ECO:0000256" key="1">
    <source>
        <dbReference type="SAM" id="MobiDB-lite"/>
    </source>
</evidence>
<dbReference type="EMBL" id="ACJW02000002">
    <property type="protein sequence ID" value="EEP68560.1"/>
    <property type="molecule type" value="Genomic_DNA"/>
</dbReference>
<accession>C4GHX2</accession>
<gene>
    <name evidence="3" type="ORF">GCWU000324_00460</name>
</gene>